<evidence type="ECO:0000313" key="1">
    <source>
        <dbReference type="EMBL" id="VFK17613.1"/>
    </source>
</evidence>
<dbReference type="EMBL" id="CAADFN010000033">
    <property type="protein sequence ID" value="VFK17613.1"/>
    <property type="molecule type" value="Genomic_DNA"/>
</dbReference>
<sequence length="96" mass="10758">MVLSKAELTVWKILNNFPYSSHETSFLGYSKSNNSESGQFTLFYFPLCKGGGFLLANIKHTNTSTGIPRHPNKPATLGKVVNDKYQQKLTFNLDQS</sequence>
<dbReference type="AlphaFoldDB" id="A0A450WKP2"/>
<proteinExistence type="predicted"/>
<name>A0A450WKP2_9GAMM</name>
<organism evidence="1">
    <name type="scientific">Candidatus Kentrum sp. LFY</name>
    <dbReference type="NCBI Taxonomy" id="2126342"/>
    <lineage>
        <taxon>Bacteria</taxon>
        <taxon>Pseudomonadati</taxon>
        <taxon>Pseudomonadota</taxon>
        <taxon>Gammaproteobacteria</taxon>
        <taxon>Candidatus Kentrum</taxon>
    </lineage>
</organism>
<accession>A0A450WKP2</accession>
<gene>
    <name evidence="1" type="ORF">BECKLFY1418C_GA0070996_103330</name>
</gene>
<protein>
    <submittedName>
        <fullName evidence="1">Uncharacterized protein</fullName>
    </submittedName>
</protein>
<reference evidence="1" key="1">
    <citation type="submission" date="2019-02" db="EMBL/GenBank/DDBJ databases">
        <authorList>
            <person name="Gruber-Vodicka R. H."/>
            <person name="Seah K. B. B."/>
        </authorList>
    </citation>
    <scope>NUCLEOTIDE SEQUENCE</scope>
    <source>
        <strain evidence="1">BECK_BY7</strain>
    </source>
</reference>